<dbReference type="AlphaFoldDB" id="A0A366FEP7"/>
<dbReference type="InterPro" id="IPR052209">
    <property type="entry name" value="CbiZ"/>
</dbReference>
<dbReference type="EMBL" id="QNRK01000012">
    <property type="protein sequence ID" value="RBP13152.1"/>
    <property type="molecule type" value="Genomic_DNA"/>
</dbReference>
<dbReference type="InterPro" id="IPR002808">
    <property type="entry name" value="AdoCbi_amidolase"/>
</dbReference>
<protein>
    <submittedName>
        <fullName evidence="1">Adenosylcobinamide hydrolase</fullName>
    </submittedName>
</protein>
<organism evidence="1 2">
    <name type="scientific">Roseiarcus fermentans</name>
    <dbReference type="NCBI Taxonomy" id="1473586"/>
    <lineage>
        <taxon>Bacteria</taxon>
        <taxon>Pseudomonadati</taxon>
        <taxon>Pseudomonadota</taxon>
        <taxon>Alphaproteobacteria</taxon>
        <taxon>Hyphomicrobiales</taxon>
        <taxon>Roseiarcaceae</taxon>
        <taxon>Roseiarcus</taxon>
    </lineage>
</organism>
<dbReference type="Proteomes" id="UP000253529">
    <property type="component" value="Unassembled WGS sequence"/>
</dbReference>
<dbReference type="GO" id="GO:0016787">
    <property type="term" value="F:hydrolase activity"/>
    <property type="evidence" value="ECO:0007669"/>
    <property type="project" value="UniProtKB-KW"/>
</dbReference>
<name>A0A366FEP7_9HYPH</name>
<dbReference type="OrthoDB" id="9767827at2"/>
<evidence type="ECO:0000313" key="1">
    <source>
        <dbReference type="EMBL" id="RBP13152.1"/>
    </source>
</evidence>
<dbReference type="PANTHER" id="PTHR35336:SF5">
    <property type="entry name" value="ADENOSYLCOBINAMIDE AMIDOHYDROLASE"/>
    <property type="match status" value="1"/>
</dbReference>
<sequence length="240" mass="25517">MLDAGRGAAPAPQFAVECAPPFMTVRFPSSRRTLGWSLLHPGFATVREVVWVEVRNRDLGPDVDASAFLRQRLADAGLPDALALMTSRDIRRWRLDATTVEDVEAACLTTVGLSNGERVGSRFPVRPVPGTVNTLVHVSRPLTDGAFVEAISIAAQSRTAAILDAHPPHSGQRITGTGTDCIVVAAPIEGAATQWAGLHTAVGEAIGAVVYRATREGAEEWFAEFAPARPREGTSTLSTV</sequence>
<dbReference type="RefSeq" id="WP_113889584.1">
    <property type="nucleotide sequence ID" value="NZ_QNRK01000012.1"/>
</dbReference>
<gene>
    <name evidence="1" type="ORF">DFR50_112123</name>
</gene>
<evidence type="ECO:0000313" key="2">
    <source>
        <dbReference type="Proteomes" id="UP000253529"/>
    </source>
</evidence>
<dbReference type="Pfam" id="PF01955">
    <property type="entry name" value="CbiZ"/>
    <property type="match status" value="1"/>
</dbReference>
<dbReference type="PANTHER" id="PTHR35336">
    <property type="entry name" value="ADENOSYLCOBINAMIDE AMIDOHYDROLASE"/>
    <property type="match status" value="1"/>
</dbReference>
<comment type="caution">
    <text evidence="1">The sequence shown here is derived from an EMBL/GenBank/DDBJ whole genome shotgun (WGS) entry which is preliminary data.</text>
</comment>
<proteinExistence type="predicted"/>
<keyword evidence="1" id="KW-0378">Hydrolase</keyword>
<reference evidence="1 2" key="1">
    <citation type="submission" date="2018-06" db="EMBL/GenBank/DDBJ databases">
        <title>Genomic Encyclopedia of Type Strains, Phase IV (KMG-IV): sequencing the most valuable type-strain genomes for metagenomic binning, comparative biology and taxonomic classification.</title>
        <authorList>
            <person name="Goeker M."/>
        </authorList>
    </citation>
    <scope>NUCLEOTIDE SEQUENCE [LARGE SCALE GENOMIC DNA]</scope>
    <source>
        <strain evidence="1 2">DSM 24875</strain>
    </source>
</reference>
<keyword evidence="2" id="KW-1185">Reference proteome</keyword>
<accession>A0A366FEP7</accession>